<dbReference type="InterPro" id="IPR000994">
    <property type="entry name" value="Pept_M24"/>
</dbReference>
<dbReference type="InterPro" id="IPR052433">
    <property type="entry name" value="X-Pro_dipept-like"/>
</dbReference>
<feature type="domain" description="Aminopeptidase P N-terminal" evidence="6">
    <location>
        <begin position="67"/>
        <end position="212"/>
    </location>
</feature>
<evidence type="ECO:0000256" key="1">
    <source>
        <dbReference type="ARBA" id="ARBA00001936"/>
    </source>
</evidence>
<evidence type="ECO:0000256" key="5">
    <source>
        <dbReference type="ARBA" id="ARBA00023211"/>
    </source>
</evidence>
<evidence type="ECO:0000256" key="3">
    <source>
        <dbReference type="ARBA" id="ARBA00022723"/>
    </source>
</evidence>
<dbReference type="GO" id="GO:0070006">
    <property type="term" value="F:metalloaminopeptidase activity"/>
    <property type="evidence" value="ECO:0007669"/>
    <property type="project" value="InterPro"/>
</dbReference>
<accession>A0A1J1HTU4</accession>
<dbReference type="SUPFAM" id="SSF55920">
    <property type="entry name" value="Creatinase/aminopeptidase"/>
    <property type="match status" value="1"/>
</dbReference>
<dbReference type="GO" id="GO:0006508">
    <property type="term" value="P:proteolysis"/>
    <property type="evidence" value="ECO:0007669"/>
    <property type="project" value="TreeGrafter"/>
</dbReference>
<proteinExistence type="inferred from homology"/>
<gene>
    <name evidence="7" type="ORF">CLUMA_CG003262</name>
</gene>
<dbReference type="Pfam" id="PF05195">
    <property type="entry name" value="AMP_N"/>
    <property type="match status" value="1"/>
</dbReference>
<evidence type="ECO:0000256" key="2">
    <source>
        <dbReference type="ARBA" id="ARBA00008766"/>
    </source>
</evidence>
<organism evidence="7 8">
    <name type="scientific">Clunio marinus</name>
    <dbReference type="NCBI Taxonomy" id="568069"/>
    <lineage>
        <taxon>Eukaryota</taxon>
        <taxon>Metazoa</taxon>
        <taxon>Ecdysozoa</taxon>
        <taxon>Arthropoda</taxon>
        <taxon>Hexapoda</taxon>
        <taxon>Insecta</taxon>
        <taxon>Pterygota</taxon>
        <taxon>Neoptera</taxon>
        <taxon>Endopterygota</taxon>
        <taxon>Diptera</taxon>
        <taxon>Nematocera</taxon>
        <taxon>Chironomoidea</taxon>
        <taxon>Chironomidae</taxon>
        <taxon>Clunio</taxon>
    </lineage>
</organism>
<evidence type="ECO:0000313" key="7">
    <source>
        <dbReference type="EMBL" id="CRK89593.1"/>
    </source>
</evidence>
<comment type="cofactor">
    <cofactor evidence="1">
        <name>Mn(2+)</name>
        <dbReference type="ChEBI" id="CHEBI:29035"/>
    </cofactor>
</comment>
<dbReference type="Proteomes" id="UP000183832">
    <property type="component" value="Unassembled WGS sequence"/>
</dbReference>
<dbReference type="InterPro" id="IPR007865">
    <property type="entry name" value="Aminopep_P_N"/>
</dbReference>
<dbReference type="SUPFAM" id="SSF53092">
    <property type="entry name" value="Creatinase/prolidase N-terminal domain"/>
    <property type="match status" value="1"/>
</dbReference>
<dbReference type="Pfam" id="PF00557">
    <property type="entry name" value="Peptidase_M24"/>
    <property type="match status" value="1"/>
</dbReference>
<dbReference type="Gene3D" id="3.90.230.10">
    <property type="entry name" value="Creatinase/methionine aminopeptidase superfamily"/>
    <property type="match status" value="1"/>
</dbReference>
<dbReference type="PANTHER" id="PTHR43226">
    <property type="entry name" value="XAA-PRO AMINOPEPTIDASE 3"/>
    <property type="match status" value="1"/>
</dbReference>
<keyword evidence="4" id="KW-0378">Hydrolase</keyword>
<dbReference type="OrthoDB" id="4215474at2759"/>
<dbReference type="SMART" id="SM01011">
    <property type="entry name" value="AMP_N"/>
    <property type="match status" value="1"/>
</dbReference>
<keyword evidence="5" id="KW-0464">Manganese</keyword>
<keyword evidence="8" id="KW-1185">Reference proteome</keyword>
<dbReference type="PANTHER" id="PTHR43226:SF4">
    <property type="entry name" value="XAA-PRO AMINOPEPTIDASE 3"/>
    <property type="match status" value="1"/>
</dbReference>
<dbReference type="STRING" id="568069.A0A1J1HTU4"/>
<dbReference type="InterPro" id="IPR036005">
    <property type="entry name" value="Creatinase/aminopeptidase-like"/>
</dbReference>
<name>A0A1J1HTU4_9DIPT</name>
<dbReference type="GO" id="GO:0030145">
    <property type="term" value="F:manganese ion binding"/>
    <property type="evidence" value="ECO:0007669"/>
    <property type="project" value="InterPro"/>
</dbReference>
<dbReference type="InterPro" id="IPR029149">
    <property type="entry name" value="Creatin/AminoP/Spt16_N"/>
</dbReference>
<dbReference type="GO" id="GO:0005739">
    <property type="term" value="C:mitochondrion"/>
    <property type="evidence" value="ECO:0007669"/>
    <property type="project" value="TreeGrafter"/>
</dbReference>
<dbReference type="EMBL" id="CVRI01000013">
    <property type="protein sequence ID" value="CRK89593.1"/>
    <property type="molecule type" value="Genomic_DNA"/>
</dbReference>
<protein>
    <submittedName>
        <fullName evidence="7">CLUMA_CG003262, isoform A</fullName>
    </submittedName>
</protein>
<dbReference type="Gene3D" id="3.40.350.10">
    <property type="entry name" value="Creatinase/prolidase N-terminal domain"/>
    <property type="match status" value="1"/>
</dbReference>
<reference evidence="7 8" key="1">
    <citation type="submission" date="2015-04" db="EMBL/GenBank/DDBJ databases">
        <authorList>
            <person name="Syromyatnikov M.Y."/>
            <person name="Popov V.N."/>
        </authorList>
    </citation>
    <scope>NUCLEOTIDE SEQUENCE [LARGE SCALE GENOMIC DNA]</scope>
</reference>
<comment type="similarity">
    <text evidence="2">Belongs to the peptidase M24B family.</text>
</comment>
<dbReference type="CDD" id="cd01087">
    <property type="entry name" value="Prolidase"/>
    <property type="match status" value="1"/>
</dbReference>
<dbReference type="AlphaFoldDB" id="A0A1J1HTU4"/>
<sequence length="501" mass="57252">MNLTRQIKRFNNSTVHDFTKFLSFRKKTTQLSIKDKRKWLQSEKLYGQPTFKTHPHLLKENELVQGIKLEEIVTRRTRLADTIKAYSSSNHTTIKNHLIVIPSGTKKFISASIPYVFRQNSDFLYLTGCLEQDSLLVLEINEKSTKSVLFLRPKDKNAELWDGTRTGPDNAIELFGVDQAFPINGFQDFVEKFKKQSATMIWYDEKNSDQKNLSQILNPPKEGFECPTKFIHTLRWIKSESEIELMRKTCDIASNAINSTIKKSHPQISEHQIFAEVDYQCRRNGAHMLAYPPVVASGRNSTTIHYINNTQIVKDGDMVLLDAGCEYGGYSSDITRTWPINGSFTDSQRVLYEIVLNLQKDLIRNLLNSGGLTLDELFDTMCLRLGKYLQEIHLIPSDKSGYDLARAAYKFCPHHVSHYLGMDVHDTALVSRSNKLVPGNVFTVEPGIYMSEERQDVPEEFRGLGLRIEDDVLVTPNMKIEILTSQCAKETADLLKSVNNE</sequence>
<keyword evidence="3" id="KW-0479">Metal-binding</keyword>
<evidence type="ECO:0000256" key="4">
    <source>
        <dbReference type="ARBA" id="ARBA00022801"/>
    </source>
</evidence>
<evidence type="ECO:0000313" key="8">
    <source>
        <dbReference type="Proteomes" id="UP000183832"/>
    </source>
</evidence>
<evidence type="ECO:0000259" key="6">
    <source>
        <dbReference type="SMART" id="SM01011"/>
    </source>
</evidence>